<gene>
    <name evidence="9 10" type="primary">fabZ</name>
    <name evidence="10" type="ORF">NUH88_01435</name>
</gene>
<dbReference type="AlphaFoldDB" id="A0A9J7ARW5"/>
<dbReference type="EC" id="4.2.1.59" evidence="9"/>
<dbReference type="EMBL" id="CP102480">
    <property type="protein sequence ID" value="UUX50363.1"/>
    <property type="molecule type" value="Genomic_DNA"/>
</dbReference>
<dbReference type="HAMAP" id="MF_00406">
    <property type="entry name" value="FabZ"/>
    <property type="match status" value="1"/>
</dbReference>
<dbReference type="GO" id="GO:0019171">
    <property type="term" value="F:(3R)-hydroxyacyl-[acyl-carrier-protein] dehydratase activity"/>
    <property type="evidence" value="ECO:0007669"/>
    <property type="project" value="UniProtKB-EC"/>
</dbReference>
<evidence type="ECO:0000256" key="5">
    <source>
        <dbReference type="ARBA" id="ARBA00022556"/>
    </source>
</evidence>
<keyword evidence="6 9" id="KW-0443">Lipid metabolism</keyword>
<dbReference type="CDD" id="cd01288">
    <property type="entry name" value="FabZ"/>
    <property type="match status" value="1"/>
</dbReference>
<comment type="subcellular location">
    <subcellularLocation>
        <location evidence="1 9">Cytoplasm</location>
    </subcellularLocation>
</comment>
<proteinExistence type="inferred from homology"/>
<dbReference type="GO" id="GO:0005737">
    <property type="term" value="C:cytoplasm"/>
    <property type="evidence" value="ECO:0007669"/>
    <property type="project" value="UniProtKB-SubCell"/>
</dbReference>
<organism evidence="10 11">
    <name type="scientific">Nisaea acidiphila</name>
    <dbReference type="NCBI Taxonomy" id="1862145"/>
    <lineage>
        <taxon>Bacteria</taxon>
        <taxon>Pseudomonadati</taxon>
        <taxon>Pseudomonadota</taxon>
        <taxon>Alphaproteobacteria</taxon>
        <taxon>Rhodospirillales</taxon>
        <taxon>Thalassobaculaceae</taxon>
        <taxon>Nisaea</taxon>
    </lineage>
</organism>
<dbReference type="GO" id="GO:0009245">
    <property type="term" value="P:lipid A biosynthetic process"/>
    <property type="evidence" value="ECO:0007669"/>
    <property type="project" value="UniProtKB-UniRule"/>
</dbReference>
<dbReference type="GO" id="GO:0006633">
    <property type="term" value="P:fatty acid biosynthetic process"/>
    <property type="evidence" value="ECO:0007669"/>
    <property type="project" value="UniProtKB-UniRule"/>
</dbReference>
<comment type="function">
    <text evidence="8 9">Involved in unsaturated fatty acids biosynthesis. Catalyzes the dehydration of short chain beta-hydroxyacyl-ACPs and long chain saturated and unsaturated beta-hydroxyacyl-ACPs.</text>
</comment>
<name>A0A9J7ARW5_9PROT</name>
<dbReference type="PANTHER" id="PTHR30272">
    <property type="entry name" value="3-HYDROXYACYL-[ACYL-CARRIER-PROTEIN] DEHYDRATASE"/>
    <property type="match status" value="1"/>
</dbReference>
<dbReference type="KEGG" id="naci:NUH88_01435"/>
<evidence type="ECO:0000256" key="6">
    <source>
        <dbReference type="ARBA" id="ARBA00023098"/>
    </source>
</evidence>
<dbReference type="Proteomes" id="UP001060336">
    <property type="component" value="Chromosome"/>
</dbReference>
<evidence type="ECO:0000313" key="10">
    <source>
        <dbReference type="EMBL" id="UUX50363.1"/>
    </source>
</evidence>
<dbReference type="InterPro" id="IPR010084">
    <property type="entry name" value="FabZ"/>
</dbReference>
<comment type="similarity">
    <text evidence="2 9">Belongs to the thioester dehydratase family. FabZ subfamily.</text>
</comment>
<dbReference type="PANTHER" id="PTHR30272:SF1">
    <property type="entry name" value="3-HYDROXYACYL-[ACYL-CARRIER-PROTEIN] DEHYDRATASE"/>
    <property type="match status" value="1"/>
</dbReference>
<dbReference type="SUPFAM" id="SSF54637">
    <property type="entry name" value="Thioesterase/thiol ester dehydrase-isomerase"/>
    <property type="match status" value="1"/>
</dbReference>
<keyword evidence="3 9" id="KW-0963">Cytoplasm</keyword>
<dbReference type="InterPro" id="IPR013114">
    <property type="entry name" value="FabA_FabZ"/>
</dbReference>
<dbReference type="RefSeq" id="WP_257769523.1">
    <property type="nucleotide sequence ID" value="NZ_CP102480.1"/>
</dbReference>
<dbReference type="InterPro" id="IPR029069">
    <property type="entry name" value="HotDog_dom_sf"/>
</dbReference>
<evidence type="ECO:0000256" key="1">
    <source>
        <dbReference type="ARBA" id="ARBA00004496"/>
    </source>
</evidence>
<dbReference type="Pfam" id="PF07977">
    <property type="entry name" value="FabA"/>
    <property type="match status" value="1"/>
</dbReference>
<evidence type="ECO:0000256" key="8">
    <source>
        <dbReference type="ARBA" id="ARBA00025049"/>
    </source>
</evidence>
<keyword evidence="4 9" id="KW-0444">Lipid biosynthesis</keyword>
<evidence type="ECO:0000313" key="11">
    <source>
        <dbReference type="Proteomes" id="UP001060336"/>
    </source>
</evidence>
<protein>
    <recommendedName>
        <fullName evidence="9">3-hydroxyacyl-[acyl-carrier-protein] dehydratase FabZ</fullName>
        <ecNumber evidence="9">4.2.1.59</ecNumber>
    </recommendedName>
    <alternativeName>
        <fullName evidence="9">(3R)-hydroxymyristoyl-[acyl-carrier-protein] dehydratase</fullName>
        <shortName evidence="9">(3R)-hydroxymyristoyl-ACP dehydrase</shortName>
    </alternativeName>
    <alternativeName>
        <fullName evidence="9">Beta-hydroxyacyl-ACP dehydratase</fullName>
    </alternativeName>
</protein>
<keyword evidence="7 9" id="KW-0456">Lyase</keyword>
<dbReference type="NCBIfam" id="TIGR01750">
    <property type="entry name" value="fabZ"/>
    <property type="match status" value="1"/>
</dbReference>
<comment type="catalytic activity">
    <reaction evidence="9">
        <text>a (3R)-hydroxyacyl-[ACP] = a (2E)-enoyl-[ACP] + H2O</text>
        <dbReference type="Rhea" id="RHEA:13097"/>
        <dbReference type="Rhea" id="RHEA-COMP:9925"/>
        <dbReference type="Rhea" id="RHEA-COMP:9945"/>
        <dbReference type="ChEBI" id="CHEBI:15377"/>
        <dbReference type="ChEBI" id="CHEBI:78784"/>
        <dbReference type="ChEBI" id="CHEBI:78827"/>
        <dbReference type="EC" id="4.2.1.59"/>
    </reaction>
</comment>
<dbReference type="Gene3D" id="3.10.129.10">
    <property type="entry name" value="Hotdog Thioesterase"/>
    <property type="match status" value="1"/>
</dbReference>
<sequence length="158" mass="17463">MSAADSETGTVTKTDIDVNRVMELIPHRYPFLMVDRIEEIELDVRAVGIKNVSINENFFQGHFPTRPVFPGVLIIESMAQTAGCLVVATLGEEAEGKLVYFMTIDDARFRKPVVPGDQLKIHVEKARNRGPVWKFTGAAKVDGVLVAEATFSAMIVDK</sequence>
<dbReference type="GO" id="GO:0016020">
    <property type="term" value="C:membrane"/>
    <property type="evidence" value="ECO:0007669"/>
    <property type="project" value="GOC"/>
</dbReference>
<evidence type="ECO:0000256" key="2">
    <source>
        <dbReference type="ARBA" id="ARBA00009174"/>
    </source>
</evidence>
<evidence type="ECO:0000256" key="9">
    <source>
        <dbReference type="HAMAP-Rule" id="MF_00406"/>
    </source>
</evidence>
<keyword evidence="11" id="KW-1185">Reference proteome</keyword>
<reference evidence="10" key="1">
    <citation type="submission" date="2022-08" db="EMBL/GenBank/DDBJ databases">
        <title>Nisaea acidiphila sp. nov., isolated from a marine algal debris and emended description of the genus Nisaea Urios et al. 2008.</title>
        <authorList>
            <person name="Kwon K."/>
        </authorList>
    </citation>
    <scope>NUCLEOTIDE SEQUENCE</scope>
    <source>
        <strain evidence="10">MEBiC11861</strain>
    </source>
</reference>
<dbReference type="NCBIfam" id="NF000582">
    <property type="entry name" value="PRK00006.1"/>
    <property type="match status" value="1"/>
</dbReference>
<accession>A0A9J7ARW5</accession>
<keyword evidence="5 9" id="KW-0441">Lipid A biosynthesis</keyword>
<feature type="active site" evidence="9">
    <location>
        <position position="62"/>
    </location>
</feature>
<dbReference type="FunFam" id="3.10.129.10:FF:000001">
    <property type="entry name" value="3-hydroxyacyl-[acyl-carrier-protein] dehydratase FabZ"/>
    <property type="match status" value="1"/>
</dbReference>
<evidence type="ECO:0000256" key="3">
    <source>
        <dbReference type="ARBA" id="ARBA00022490"/>
    </source>
</evidence>
<evidence type="ECO:0000256" key="4">
    <source>
        <dbReference type="ARBA" id="ARBA00022516"/>
    </source>
</evidence>
<evidence type="ECO:0000256" key="7">
    <source>
        <dbReference type="ARBA" id="ARBA00023239"/>
    </source>
</evidence>